<dbReference type="RefSeq" id="WP_343903921.1">
    <property type="nucleotide sequence ID" value="NZ_BAAAIS010000002.1"/>
</dbReference>
<comment type="caution">
    <text evidence="2">The sequence shown here is derived from an EMBL/GenBank/DDBJ whole genome shotgun (WGS) entry which is preliminary data.</text>
</comment>
<feature type="compositionally biased region" description="Basic and acidic residues" evidence="1">
    <location>
        <begin position="172"/>
        <end position="187"/>
    </location>
</feature>
<gene>
    <name evidence="2" type="ORF">ACFSDA_06250</name>
</gene>
<dbReference type="PANTHER" id="PTHR39337:SF1">
    <property type="entry name" value="BLR5642 PROTEIN"/>
    <property type="match status" value="1"/>
</dbReference>
<evidence type="ECO:0000256" key="1">
    <source>
        <dbReference type="SAM" id="MobiDB-lite"/>
    </source>
</evidence>
<accession>A0ABW4PZ02</accession>
<proteinExistence type="predicted"/>
<dbReference type="Proteomes" id="UP001597280">
    <property type="component" value="Unassembled WGS sequence"/>
</dbReference>
<name>A0ABW4PZ02_9MICO</name>
<dbReference type="InterPro" id="IPR014519">
    <property type="entry name" value="UCP024492"/>
</dbReference>
<dbReference type="InterPro" id="IPR007438">
    <property type="entry name" value="DUF488"/>
</dbReference>
<dbReference type="Pfam" id="PF04343">
    <property type="entry name" value="DUF488"/>
    <property type="match status" value="1"/>
</dbReference>
<evidence type="ECO:0000313" key="3">
    <source>
        <dbReference type="Proteomes" id="UP001597280"/>
    </source>
</evidence>
<dbReference type="EMBL" id="JBHUFL010000002">
    <property type="protein sequence ID" value="MFD1834676.1"/>
    <property type="molecule type" value="Genomic_DNA"/>
</dbReference>
<feature type="region of interest" description="Disordered" evidence="1">
    <location>
        <begin position="159"/>
        <end position="187"/>
    </location>
</feature>
<organism evidence="2 3">
    <name type="scientific">Brachybacterium rhamnosum</name>
    <dbReference type="NCBI Taxonomy" id="173361"/>
    <lineage>
        <taxon>Bacteria</taxon>
        <taxon>Bacillati</taxon>
        <taxon>Actinomycetota</taxon>
        <taxon>Actinomycetes</taxon>
        <taxon>Micrococcales</taxon>
        <taxon>Dermabacteraceae</taxon>
        <taxon>Brachybacterium</taxon>
    </lineage>
</organism>
<reference evidence="3" key="1">
    <citation type="journal article" date="2019" name="Int. J. Syst. Evol. Microbiol.">
        <title>The Global Catalogue of Microorganisms (GCM) 10K type strain sequencing project: providing services to taxonomists for standard genome sequencing and annotation.</title>
        <authorList>
            <consortium name="The Broad Institute Genomics Platform"/>
            <consortium name="The Broad Institute Genome Sequencing Center for Infectious Disease"/>
            <person name="Wu L."/>
            <person name="Ma J."/>
        </authorList>
    </citation>
    <scope>NUCLEOTIDE SEQUENCE [LARGE SCALE GENOMIC DNA]</scope>
    <source>
        <strain evidence="3">JCM 11650</strain>
    </source>
</reference>
<evidence type="ECO:0000313" key="2">
    <source>
        <dbReference type="EMBL" id="MFD1834676.1"/>
    </source>
</evidence>
<dbReference type="PANTHER" id="PTHR39337">
    <property type="entry name" value="BLR5642 PROTEIN"/>
    <property type="match status" value="1"/>
</dbReference>
<dbReference type="PIRSF" id="PIRSF024492">
    <property type="entry name" value="UCP024492"/>
    <property type="match status" value="1"/>
</dbReference>
<keyword evidence="3" id="KW-1185">Reference proteome</keyword>
<sequence length="187" mass="21184">MTAEVPSPALLTVGHGRLEPEELADLLTGAGIRQLVDVRRFPGSRTNDAAARGKVEEICRGAGIDYRWDERLGGRRRLTTEEDTATRDPWWRVAQFRAYAAWTRSEEFRAGITELRADVARERTAVMCSEAVWWRCHRRLIADVMLLEHGAEVLDLMHSGQQRPHEPSAGARLDEDGHVVWDRTDEG</sequence>
<protein>
    <submittedName>
        <fullName evidence="2">DUF488 domain-containing protein</fullName>
    </submittedName>
</protein>